<dbReference type="InterPro" id="IPR013737">
    <property type="entry name" value="Bac_rhamnosid_N"/>
</dbReference>
<evidence type="ECO:0000259" key="5">
    <source>
        <dbReference type="Pfam" id="PF08531"/>
    </source>
</evidence>
<dbReference type="InterPro" id="IPR016007">
    <property type="entry name" value="Alpha_rhamnosid"/>
</dbReference>
<reference evidence="8" key="1">
    <citation type="submission" date="2021-01" db="EMBL/GenBank/DDBJ databases">
        <title>Modified the classification status of verrucomicrobia.</title>
        <authorList>
            <person name="Feng X."/>
        </authorList>
    </citation>
    <scope>NUCLEOTIDE SEQUENCE</scope>
    <source>
        <strain evidence="8">KCTC 13126</strain>
    </source>
</reference>
<dbReference type="Pfam" id="PF08531">
    <property type="entry name" value="Bac_rhamnosid_N"/>
    <property type="match status" value="1"/>
</dbReference>
<protein>
    <recommendedName>
        <fullName evidence="2">alpha-L-rhamnosidase</fullName>
        <ecNumber evidence="2">3.2.1.40</ecNumber>
    </recommendedName>
</protein>
<dbReference type="InterPro" id="IPR008902">
    <property type="entry name" value="Rhamnosid_concanavalin"/>
</dbReference>
<evidence type="ECO:0000259" key="6">
    <source>
        <dbReference type="Pfam" id="PF17389"/>
    </source>
</evidence>
<comment type="catalytic activity">
    <reaction evidence="1">
        <text>Hydrolysis of terminal non-reducing alpha-L-rhamnose residues in alpha-L-rhamnosides.</text>
        <dbReference type="EC" id="3.2.1.40"/>
    </reaction>
</comment>
<dbReference type="Pfam" id="PF05592">
    <property type="entry name" value="Bac_rhamnosid"/>
    <property type="match status" value="1"/>
</dbReference>
<dbReference type="InterPro" id="IPR035396">
    <property type="entry name" value="Bac_rhamnosid6H"/>
</dbReference>
<accession>A0A934VQR7</accession>
<dbReference type="GO" id="GO:0030596">
    <property type="term" value="F:alpha-L-rhamnosidase activity"/>
    <property type="evidence" value="ECO:0007669"/>
    <property type="project" value="UniProtKB-EC"/>
</dbReference>
<dbReference type="SUPFAM" id="SSF49785">
    <property type="entry name" value="Galactose-binding domain-like"/>
    <property type="match status" value="1"/>
</dbReference>
<dbReference type="InterPro" id="IPR008979">
    <property type="entry name" value="Galactose-bd-like_sf"/>
</dbReference>
<dbReference type="EC" id="3.2.1.40" evidence="2"/>
<evidence type="ECO:0000256" key="3">
    <source>
        <dbReference type="ARBA" id="ARBA00022801"/>
    </source>
</evidence>
<gene>
    <name evidence="8" type="ORF">JIN87_09940</name>
</gene>
<proteinExistence type="predicted"/>
<evidence type="ECO:0000256" key="2">
    <source>
        <dbReference type="ARBA" id="ARBA00012652"/>
    </source>
</evidence>
<comment type="caution">
    <text evidence="8">The sequence shown here is derived from an EMBL/GenBank/DDBJ whole genome shotgun (WGS) entry which is preliminary data.</text>
</comment>
<dbReference type="PANTHER" id="PTHR33307:SF6">
    <property type="entry name" value="ALPHA-RHAMNOSIDASE (EUROFUNG)-RELATED"/>
    <property type="match status" value="1"/>
</dbReference>
<dbReference type="Gene3D" id="2.60.420.10">
    <property type="entry name" value="Maltose phosphorylase, domain 3"/>
    <property type="match status" value="1"/>
</dbReference>
<dbReference type="Pfam" id="PF17390">
    <property type="entry name" value="Bac_rhamnosid_C"/>
    <property type="match status" value="1"/>
</dbReference>
<dbReference type="InterPro" id="IPR008928">
    <property type="entry name" value="6-hairpin_glycosidase_sf"/>
</dbReference>
<sequence length="886" mass="99821">MNTNSPVKLQANDLNNPEGISLDNPRLSWELDAKSGITETLAYRVEIADSEFDLLEGTDSVERTDWIENRGEQSFLWNDASPTPLKKLYWRVQVRDQDNKESEWSAPAQFRYGLASDGWKAKWIYAAWEGTLHEGAHVPAFRKAFDWNGEGGTAILNITALGAFHVEINGQTITDDEIGPGWTDYNAYVVYRTYDVSKFLKPGKNVIGVMLGDAWYCGHVGWGYRQAWGKAPQFMAQINRVSSESNDLIVTTGTDWKLGKSNIIASDLQMGEECDASLLPLNWSQVEGLNDDWEDAKIAPDYAGEVLPAFYPPPKSQETLYPQSTVGTLGAENRIIYNFGQNLVGRILVTLKGPAKAKLQVRYAERLDDKDEMYTTNLRTAKNLDVYHLRGGEEESWQTRFTVHGFQYVELTCESEEVEIFNIQADVLYNDLDLSGTFECSHPLLNKLHQNAKWGQKGNFVEIPTDCPQRNERLGWTGDILVYMETALYHGNSIAFFKKWLRDMRDSQSKDGAIPPFIPWVPLVEDNMRDGGPSWSDAHVSCAWTLYMHTGRQELLEQHYDSMVRYVDYLLEHQTVDYIRMPNTKSWQGFGDWLAQDGGVGLAGATPKDFVGTAFLANTLAEISKIADLLGYGTDAARFTAEREKTVEAFNRRFVTAEGLLASNTQTAYILALKFDLLSEKNRQIAAEELVRNIRDRDWHLTTGFVSTVHICDVVASAGYLEDAYKLLEQETYPSWLFPITNGATTIWERWDGWTPDKGFQDPDMNSFNHYALGAVVAWMFKTVVGIRPEEAGFRKTRFEPQLGGTLTNAKGKVPTPQGHVELAWQKTDAGLEINTIVPINTTAVLVVPNGYKADERELELTAGEYNFTFEAEAVPQREEALSAAK</sequence>
<dbReference type="Gene3D" id="2.60.120.260">
    <property type="entry name" value="Galactose-binding domain-like"/>
    <property type="match status" value="2"/>
</dbReference>
<feature type="domain" description="Bacterial alpha-L-rhamnosidase N-terminal" evidence="5">
    <location>
        <begin position="153"/>
        <end position="312"/>
    </location>
</feature>
<dbReference type="InterPro" id="IPR012341">
    <property type="entry name" value="6hp_glycosidase-like_sf"/>
</dbReference>
<dbReference type="RefSeq" id="WP_200355401.1">
    <property type="nucleotide sequence ID" value="NZ_JAENIL010000015.1"/>
</dbReference>
<feature type="domain" description="Alpha-L-rhamnosidase concanavalin-like" evidence="4">
    <location>
        <begin position="332"/>
        <end position="425"/>
    </location>
</feature>
<keyword evidence="3 8" id="KW-0378">Hydrolase</keyword>
<dbReference type="AlphaFoldDB" id="A0A934VQR7"/>
<evidence type="ECO:0000313" key="8">
    <source>
        <dbReference type="EMBL" id="MBK1877190.1"/>
    </source>
</evidence>
<evidence type="ECO:0000256" key="1">
    <source>
        <dbReference type="ARBA" id="ARBA00001445"/>
    </source>
</evidence>
<dbReference type="Gene3D" id="1.50.10.10">
    <property type="match status" value="1"/>
</dbReference>
<dbReference type="Pfam" id="PF25788">
    <property type="entry name" value="Ig_Rha78A_N"/>
    <property type="match status" value="1"/>
</dbReference>
<feature type="domain" description="Alpha-L-rhamnosidase C-terminal" evidence="7">
    <location>
        <begin position="786"/>
        <end position="856"/>
    </location>
</feature>
<dbReference type="PIRSF" id="PIRSF010631">
    <property type="entry name" value="A-rhamnsds"/>
    <property type="match status" value="1"/>
</dbReference>
<dbReference type="Proteomes" id="UP000617628">
    <property type="component" value="Unassembled WGS sequence"/>
</dbReference>
<dbReference type="InterPro" id="IPR013783">
    <property type="entry name" value="Ig-like_fold"/>
</dbReference>
<feature type="domain" description="Alpha-L-rhamnosidase six-hairpin glycosidase" evidence="6">
    <location>
        <begin position="435"/>
        <end position="784"/>
    </location>
</feature>
<dbReference type="EMBL" id="JAENIL010000015">
    <property type="protein sequence ID" value="MBK1877190.1"/>
    <property type="molecule type" value="Genomic_DNA"/>
</dbReference>
<name>A0A934VQR7_9BACT</name>
<evidence type="ECO:0000259" key="7">
    <source>
        <dbReference type="Pfam" id="PF17390"/>
    </source>
</evidence>
<organism evidence="8 9">
    <name type="scientific">Pelagicoccus mobilis</name>
    <dbReference type="NCBI Taxonomy" id="415221"/>
    <lineage>
        <taxon>Bacteria</taxon>
        <taxon>Pseudomonadati</taxon>
        <taxon>Verrucomicrobiota</taxon>
        <taxon>Opitutia</taxon>
        <taxon>Puniceicoccales</taxon>
        <taxon>Pelagicoccaceae</taxon>
        <taxon>Pelagicoccus</taxon>
    </lineage>
</organism>
<evidence type="ECO:0000313" key="9">
    <source>
        <dbReference type="Proteomes" id="UP000617628"/>
    </source>
</evidence>
<dbReference type="GO" id="GO:0005975">
    <property type="term" value="P:carbohydrate metabolic process"/>
    <property type="evidence" value="ECO:0007669"/>
    <property type="project" value="InterPro"/>
</dbReference>
<dbReference type="Pfam" id="PF17389">
    <property type="entry name" value="Bac_rhamnosid6H"/>
    <property type="match status" value="1"/>
</dbReference>
<evidence type="ECO:0000259" key="4">
    <source>
        <dbReference type="Pfam" id="PF05592"/>
    </source>
</evidence>
<dbReference type="InterPro" id="IPR035398">
    <property type="entry name" value="Bac_rhamnosid_C"/>
</dbReference>
<keyword evidence="9" id="KW-1185">Reference proteome</keyword>
<dbReference type="SUPFAM" id="SSF48208">
    <property type="entry name" value="Six-hairpin glycosidases"/>
    <property type="match status" value="1"/>
</dbReference>
<dbReference type="PANTHER" id="PTHR33307">
    <property type="entry name" value="ALPHA-RHAMNOSIDASE (EUROFUNG)"/>
    <property type="match status" value="1"/>
</dbReference>
<dbReference type="Gene3D" id="2.60.40.10">
    <property type="entry name" value="Immunoglobulins"/>
    <property type="match status" value="1"/>
</dbReference>